<comment type="caution">
    <text evidence="2">The sequence shown here is derived from an EMBL/GenBank/DDBJ whole genome shotgun (WGS) entry which is preliminary data.</text>
</comment>
<evidence type="ECO:0000313" key="2">
    <source>
        <dbReference type="EMBL" id="KAK3671167.1"/>
    </source>
</evidence>
<feature type="compositionally biased region" description="Basic and acidic residues" evidence="1">
    <location>
        <begin position="173"/>
        <end position="196"/>
    </location>
</feature>
<dbReference type="Proteomes" id="UP001274830">
    <property type="component" value="Unassembled WGS sequence"/>
</dbReference>
<keyword evidence="3" id="KW-1185">Reference proteome</keyword>
<evidence type="ECO:0000313" key="3">
    <source>
        <dbReference type="Proteomes" id="UP001274830"/>
    </source>
</evidence>
<sequence>MLRNNTASDMARRPSYTQRTSNAMENLMISISGSAGFNEAEIPAAIHRPLTFGTGAFSRRMTNRYNAELDYVQQRLEQGKNLSYTRTHPDITGIAELDGKEIDEDGGEVVRDERNGGVRVSVGKAKGKSVVVKRSREQICLETAKEMMMPTVPEDEVVEGDAGMVTMESELVRPKGKLFDPEAESLREKGADDQKWQPKSTVDPKISKKSGIQSSEDVRHNQLSYDKNQETIRKTLTPGVARGPPSKENSPLTNVTNQTRMHLLGTNDEKKLSELMRMKSIIPKFKGYPQYFENKSSANTSNAATQQDMPSQRLRESFKQSLKKVTFGLAPVRPTGSNSVPIRRMASGLLAGTRTATRPSRFAERVSAICGVKYEPTLLGLPSDLRQKITDQVILCGGPVSSVPAGSAGSQLRNSLRWLFMLVNSCLLRSSSRPVRWLVALSREERSMLRHVEVSTKEMSSTICMMAGLGLKIVHRIPSYSLVDLMRDERASVWLTFTATSPSFRVGEVLPPVFETAPIDLWDGRDVVGEQGGDRGPVEDKRASLWTTGTSILGGEVEEYDGEVVEGEMIVAGRGKVVDV</sequence>
<name>A0AAE0WHJ6_9PEZI</name>
<feature type="region of interest" description="Disordered" evidence="1">
    <location>
        <begin position="173"/>
        <end position="231"/>
    </location>
</feature>
<accession>A0AAE0WHJ6</accession>
<organism evidence="2 3">
    <name type="scientific">Recurvomyces mirabilis</name>
    <dbReference type="NCBI Taxonomy" id="574656"/>
    <lineage>
        <taxon>Eukaryota</taxon>
        <taxon>Fungi</taxon>
        <taxon>Dikarya</taxon>
        <taxon>Ascomycota</taxon>
        <taxon>Pezizomycotina</taxon>
        <taxon>Dothideomycetes</taxon>
        <taxon>Dothideomycetidae</taxon>
        <taxon>Mycosphaerellales</taxon>
        <taxon>Teratosphaeriaceae</taxon>
        <taxon>Recurvomyces</taxon>
    </lineage>
</organism>
<gene>
    <name evidence="2" type="ORF">LTR78_008968</name>
</gene>
<proteinExistence type="predicted"/>
<protein>
    <submittedName>
        <fullName evidence="2">Uncharacterized protein</fullName>
    </submittedName>
</protein>
<evidence type="ECO:0000256" key="1">
    <source>
        <dbReference type="SAM" id="MobiDB-lite"/>
    </source>
</evidence>
<reference evidence="2" key="1">
    <citation type="submission" date="2023-07" db="EMBL/GenBank/DDBJ databases">
        <title>Black Yeasts Isolated from many extreme environments.</title>
        <authorList>
            <person name="Coleine C."/>
            <person name="Stajich J.E."/>
            <person name="Selbmann L."/>
        </authorList>
    </citation>
    <scope>NUCLEOTIDE SEQUENCE</scope>
    <source>
        <strain evidence="2">CCFEE 5485</strain>
    </source>
</reference>
<dbReference type="AlphaFoldDB" id="A0AAE0WHJ6"/>
<feature type="compositionally biased region" description="Polar residues" evidence="1">
    <location>
        <begin position="210"/>
        <end position="226"/>
    </location>
</feature>
<dbReference type="EMBL" id="JAUTXT010000046">
    <property type="protein sequence ID" value="KAK3671167.1"/>
    <property type="molecule type" value="Genomic_DNA"/>
</dbReference>